<organism evidence="1 2">
    <name type="scientific">Araneus ventricosus</name>
    <name type="common">Orbweaver spider</name>
    <name type="synonym">Epeira ventricosa</name>
    <dbReference type="NCBI Taxonomy" id="182803"/>
    <lineage>
        <taxon>Eukaryota</taxon>
        <taxon>Metazoa</taxon>
        <taxon>Ecdysozoa</taxon>
        <taxon>Arthropoda</taxon>
        <taxon>Chelicerata</taxon>
        <taxon>Arachnida</taxon>
        <taxon>Araneae</taxon>
        <taxon>Araneomorphae</taxon>
        <taxon>Entelegynae</taxon>
        <taxon>Araneoidea</taxon>
        <taxon>Araneidae</taxon>
        <taxon>Araneus</taxon>
    </lineage>
</organism>
<protein>
    <submittedName>
        <fullName evidence="1">Uncharacterized protein</fullName>
    </submittedName>
</protein>
<proteinExistence type="predicted"/>
<comment type="caution">
    <text evidence="1">The sequence shown here is derived from an EMBL/GenBank/DDBJ whole genome shotgun (WGS) entry which is preliminary data.</text>
</comment>
<name>A0A4Y2QNY2_ARAVE</name>
<reference evidence="1 2" key="1">
    <citation type="journal article" date="2019" name="Sci. Rep.">
        <title>Orb-weaving spider Araneus ventricosus genome elucidates the spidroin gene catalogue.</title>
        <authorList>
            <person name="Kono N."/>
            <person name="Nakamura H."/>
            <person name="Ohtoshi R."/>
            <person name="Moran D.A.P."/>
            <person name="Shinohara A."/>
            <person name="Yoshida Y."/>
            <person name="Fujiwara M."/>
            <person name="Mori M."/>
            <person name="Tomita M."/>
            <person name="Arakawa K."/>
        </authorList>
    </citation>
    <scope>NUCLEOTIDE SEQUENCE [LARGE SCALE GENOMIC DNA]</scope>
</reference>
<accession>A0A4Y2QNY2</accession>
<evidence type="ECO:0000313" key="2">
    <source>
        <dbReference type="Proteomes" id="UP000499080"/>
    </source>
</evidence>
<gene>
    <name evidence="1" type="ORF">AVEN_116200_1</name>
</gene>
<dbReference type="AlphaFoldDB" id="A0A4Y2QNY2"/>
<dbReference type="EMBL" id="BGPR01014402">
    <property type="protein sequence ID" value="GBN65052.1"/>
    <property type="molecule type" value="Genomic_DNA"/>
</dbReference>
<keyword evidence="2" id="KW-1185">Reference proteome</keyword>
<sequence>MCGGVPSCIKIVLSTHPHCCSVGMSWLRKRFITCPIDCTGYRTGKTNLLDTERTNDKYCRKPAPHNDLLRIKRQWLHLELIPSCSYSAILSIDKNLQMEMGFVCPQNVP</sequence>
<dbReference type="Proteomes" id="UP000499080">
    <property type="component" value="Unassembled WGS sequence"/>
</dbReference>
<evidence type="ECO:0000313" key="1">
    <source>
        <dbReference type="EMBL" id="GBN65052.1"/>
    </source>
</evidence>